<dbReference type="Proteomes" id="UP001229421">
    <property type="component" value="Unassembled WGS sequence"/>
</dbReference>
<protein>
    <submittedName>
        <fullName evidence="1">Uncharacterized protein</fullName>
    </submittedName>
</protein>
<gene>
    <name evidence="1" type="ORF">QVD17_31227</name>
</gene>
<organism evidence="1 2">
    <name type="scientific">Tagetes erecta</name>
    <name type="common">African marigold</name>
    <dbReference type="NCBI Taxonomy" id="13708"/>
    <lineage>
        <taxon>Eukaryota</taxon>
        <taxon>Viridiplantae</taxon>
        <taxon>Streptophyta</taxon>
        <taxon>Embryophyta</taxon>
        <taxon>Tracheophyta</taxon>
        <taxon>Spermatophyta</taxon>
        <taxon>Magnoliopsida</taxon>
        <taxon>eudicotyledons</taxon>
        <taxon>Gunneridae</taxon>
        <taxon>Pentapetalae</taxon>
        <taxon>asterids</taxon>
        <taxon>campanulids</taxon>
        <taxon>Asterales</taxon>
        <taxon>Asteraceae</taxon>
        <taxon>Asteroideae</taxon>
        <taxon>Heliantheae alliance</taxon>
        <taxon>Tageteae</taxon>
        <taxon>Tagetes</taxon>
    </lineage>
</organism>
<reference evidence="1" key="1">
    <citation type="journal article" date="2023" name="bioRxiv">
        <title>Improved chromosome-level genome assembly for marigold (Tagetes erecta).</title>
        <authorList>
            <person name="Jiang F."/>
            <person name="Yuan L."/>
            <person name="Wang S."/>
            <person name="Wang H."/>
            <person name="Xu D."/>
            <person name="Wang A."/>
            <person name="Fan W."/>
        </authorList>
    </citation>
    <scope>NUCLEOTIDE SEQUENCE</scope>
    <source>
        <strain evidence="1">WSJ</strain>
        <tissue evidence="1">Leaf</tissue>
    </source>
</reference>
<sequence>MRRVATEKTNERVNEGGVSCVMKNNEMWVNNGRVNSVTCIAGDDLYHSATVSLHQSKPPIISPSHY</sequence>
<comment type="caution">
    <text evidence="1">The sequence shown here is derived from an EMBL/GenBank/DDBJ whole genome shotgun (WGS) entry which is preliminary data.</text>
</comment>
<evidence type="ECO:0000313" key="1">
    <source>
        <dbReference type="EMBL" id="KAK1415446.1"/>
    </source>
</evidence>
<proteinExistence type="predicted"/>
<accession>A0AAD8K5U8</accession>
<name>A0AAD8K5U8_TARER</name>
<evidence type="ECO:0000313" key="2">
    <source>
        <dbReference type="Proteomes" id="UP001229421"/>
    </source>
</evidence>
<dbReference type="AlphaFoldDB" id="A0AAD8K5U8"/>
<dbReference type="EMBL" id="JAUHHV010000008">
    <property type="protein sequence ID" value="KAK1415446.1"/>
    <property type="molecule type" value="Genomic_DNA"/>
</dbReference>
<keyword evidence="2" id="KW-1185">Reference proteome</keyword>